<organism evidence="1 2">
    <name type="scientific">Tanacetum coccineum</name>
    <dbReference type="NCBI Taxonomy" id="301880"/>
    <lineage>
        <taxon>Eukaryota</taxon>
        <taxon>Viridiplantae</taxon>
        <taxon>Streptophyta</taxon>
        <taxon>Embryophyta</taxon>
        <taxon>Tracheophyta</taxon>
        <taxon>Spermatophyta</taxon>
        <taxon>Magnoliopsida</taxon>
        <taxon>eudicotyledons</taxon>
        <taxon>Gunneridae</taxon>
        <taxon>Pentapetalae</taxon>
        <taxon>asterids</taxon>
        <taxon>campanulids</taxon>
        <taxon>Asterales</taxon>
        <taxon>Asteraceae</taxon>
        <taxon>Asteroideae</taxon>
        <taxon>Anthemideae</taxon>
        <taxon>Anthemidinae</taxon>
        <taxon>Tanacetum</taxon>
    </lineage>
</organism>
<comment type="caution">
    <text evidence="1">The sequence shown here is derived from an EMBL/GenBank/DDBJ whole genome shotgun (WGS) entry which is preliminary data.</text>
</comment>
<sequence>MGCCLTSWFSKKQTALAISIIEVEYISACKACQQALLMKQDLVDYDIKLNDIPVLRDNKGAIDLSKNPVLHLVSNIYKSDTTSSVMLSKKGTAQLFTANDMEIYRQRQTSHLSAINIKVDGLSSQRYSVEGEMDLRELVEKYLTP</sequence>
<reference evidence="1" key="1">
    <citation type="journal article" date="2022" name="Int. J. Mol. Sci.">
        <title>Draft Genome of Tanacetum Coccineum: Genomic Comparison of Closely Related Tanacetum-Family Plants.</title>
        <authorList>
            <person name="Yamashiro T."/>
            <person name="Shiraishi A."/>
            <person name="Nakayama K."/>
            <person name="Satake H."/>
        </authorList>
    </citation>
    <scope>NUCLEOTIDE SEQUENCE</scope>
</reference>
<evidence type="ECO:0000313" key="2">
    <source>
        <dbReference type="Proteomes" id="UP001151760"/>
    </source>
</evidence>
<accession>A0ABQ4YMS0</accession>
<gene>
    <name evidence="1" type="ORF">Tco_0729025</name>
</gene>
<evidence type="ECO:0000313" key="1">
    <source>
        <dbReference type="EMBL" id="GJS79144.1"/>
    </source>
</evidence>
<keyword evidence="2" id="KW-1185">Reference proteome</keyword>
<proteinExistence type="predicted"/>
<name>A0ABQ4YMS0_9ASTR</name>
<reference evidence="1" key="2">
    <citation type="submission" date="2022-01" db="EMBL/GenBank/DDBJ databases">
        <authorList>
            <person name="Yamashiro T."/>
            <person name="Shiraishi A."/>
            <person name="Satake H."/>
            <person name="Nakayama K."/>
        </authorList>
    </citation>
    <scope>NUCLEOTIDE SEQUENCE</scope>
</reference>
<protein>
    <submittedName>
        <fullName evidence="1">Uncharacterized protein</fullName>
    </submittedName>
</protein>
<dbReference type="Proteomes" id="UP001151760">
    <property type="component" value="Unassembled WGS sequence"/>
</dbReference>
<dbReference type="EMBL" id="BQNB010010576">
    <property type="protein sequence ID" value="GJS79144.1"/>
    <property type="molecule type" value="Genomic_DNA"/>
</dbReference>